<accession>A0A1G7W6X2</accession>
<keyword evidence="2" id="KW-1185">Reference proteome</keyword>
<evidence type="ECO:0000313" key="1">
    <source>
        <dbReference type="EMBL" id="SDG67732.1"/>
    </source>
</evidence>
<dbReference type="RefSeq" id="WP_090500549.1">
    <property type="nucleotide sequence ID" value="NZ_FNCH01000009.1"/>
</dbReference>
<proteinExistence type="predicted"/>
<protein>
    <submittedName>
        <fullName evidence="1">Uncharacterized protein</fullName>
    </submittedName>
</protein>
<gene>
    <name evidence="1" type="ORF">SAMN05421827_109127</name>
</gene>
<evidence type="ECO:0000313" key="2">
    <source>
        <dbReference type="Proteomes" id="UP000199643"/>
    </source>
</evidence>
<dbReference type="EMBL" id="FNCH01000009">
    <property type="protein sequence ID" value="SDG67732.1"/>
    <property type="molecule type" value="Genomic_DNA"/>
</dbReference>
<dbReference type="AlphaFoldDB" id="A0A1G7W6X2"/>
<dbReference type="STRING" id="405671.SAMN05421827_109127"/>
<dbReference type="Proteomes" id="UP000199643">
    <property type="component" value="Unassembled WGS sequence"/>
</dbReference>
<reference evidence="2" key="1">
    <citation type="submission" date="2016-10" db="EMBL/GenBank/DDBJ databases">
        <authorList>
            <person name="Varghese N."/>
            <person name="Submissions S."/>
        </authorList>
    </citation>
    <scope>NUCLEOTIDE SEQUENCE [LARGE SCALE GENOMIC DNA]</scope>
    <source>
        <strain evidence="2">DSM 17933</strain>
    </source>
</reference>
<sequence>MVKAVSDKYKLVGITEGKHQVAEFGIIDFSKIDLGLANQLYKAGVPFLVKKNKSDIAEEK</sequence>
<organism evidence="1 2">
    <name type="scientific">Pedobacter terrae</name>
    <dbReference type="NCBI Taxonomy" id="405671"/>
    <lineage>
        <taxon>Bacteria</taxon>
        <taxon>Pseudomonadati</taxon>
        <taxon>Bacteroidota</taxon>
        <taxon>Sphingobacteriia</taxon>
        <taxon>Sphingobacteriales</taxon>
        <taxon>Sphingobacteriaceae</taxon>
        <taxon>Pedobacter</taxon>
    </lineage>
</organism>
<name>A0A1G7W6X2_9SPHI</name>